<dbReference type="Gene3D" id="3.10.129.10">
    <property type="entry name" value="Hotdog Thioesterase"/>
    <property type="match status" value="1"/>
</dbReference>
<gene>
    <name evidence="2" type="ORF">C7B43_21555</name>
</gene>
<dbReference type="InterPro" id="IPR029069">
    <property type="entry name" value="HotDog_dom_sf"/>
</dbReference>
<reference evidence="2 3" key="1">
    <citation type="journal article" date="2014" name="BMC Genomics">
        <title>Comparison of environmental and isolate Sulfobacillus genomes reveals diverse carbon, sulfur, nitrogen, and hydrogen metabolisms.</title>
        <authorList>
            <person name="Justice N.B."/>
            <person name="Norman A."/>
            <person name="Brown C.T."/>
            <person name="Singh A."/>
            <person name="Thomas B.C."/>
            <person name="Banfield J.F."/>
        </authorList>
    </citation>
    <scope>NUCLEOTIDE SEQUENCE [LARGE SCALE GENOMIC DNA]</scope>
    <source>
        <strain evidence="2">AMDSBA1</strain>
    </source>
</reference>
<sequence>MTPFVLPSFTKTISQEHLIRYAAASGDFNPIHYDTETAKRFGLPGVIAHGMLSMGLLDHLFAPLYDQGYRLQEISVRFRQIIRPGETVVFSATADPAGKNTLKVSLCVQSQLANKPAVSGQAIFFRPDRQSR</sequence>
<evidence type="ECO:0000259" key="1">
    <source>
        <dbReference type="Pfam" id="PF01575"/>
    </source>
</evidence>
<dbReference type="InterPro" id="IPR002539">
    <property type="entry name" value="MaoC-like_dom"/>
</dbReference>
<comment type="caution">
    <text evidence="2">The sequence shown here is derived from an EMBL/GenBank/DDBJ whole genome shotgun (WGS) entry which is preliminary data.</text>
</comment>
<evidence type="ECO:0000313" key="3">
    <source>
        <dbReference type="Proteomes" id="UP000242699"/>
    </source>
</evidence>
<name>A0A2T2WFJ0_9FIRM</name>
<proteinExistence type="predicted"/>
<dbReference type="EMBL" id="PXYT01000147">
    <property type="protein sequence ID" value="PSR21017.1"/>
    <property type="molecule type" value="Genomic_DNA"/>
</dbReference>
<feature type="domain" description="MaoC-like" evidence="1">
    <location>
        <begin position="10"/>
        <end position="93"/>
    </location>
</feature>
<dbReference type="PANTHER" id="PTHR43841">
    <property type="entry name" value="3-HYDROXYACYL-THIOESTER DEHYDRATASE HTDX-RELATED"/>
    <property type="match status" value="1"/>
</dbReference>
<evidence type="ECO:0000313" key="2">
    <source>
        <dbReference type="EMBL" id="PSR21017.1"/>
    </source>
</evidence>
<protein>
    <submittedName>
        <fullName evidence="2">Dehydratase</fullName>
    </submittedName>
</protein>
<dbReference type="Pfam" id="PF01575">
    <property type="entry name" value="MaoC_dehydratas"/>
    <property type="match status" value="1"/>
</dbReference>
<dbReference type="PANTHER" id="PTHR43841:SF3">
    <property type="entry name" value="(3R)-HYDROXYACYL-ACP DEHYDRATASE SUBUNIT HADB"/>
    <property type="match status" value="1"/>
</dbReference>
<dbReference type="Proteomes" id="UP000242699">
    <property type="component" value="Unassembled WGS sequence"/>
</dbReference>
<accession>A0A2T2WFJ0</accession>
<dbReference type="AlphaFoldDB" id="A0A2T2WFJ0"/>
<organism evidence="2 3">
    <name type="scientific">Sulfobacillus benefaciens</name>
    <dbReference type="NCBI Taxonomy" id="453960"/>
    <lineage>
        <taxon>Bacteria</taxon>
        <taxon>Bacillati</taxon>
        <taxon>Bacillota</taxon>
        <taxon>Clostridia</taxon>
        <taxon>Eubacteriales</taxon>
        <taxon>Clostridiales Family XVII. Incertae Sedis</taxon>
        <taxon>Sulfobacillus</taxon>
    </lineage>
</organism>
<dbReference type="SUPFAM" id="SSF54637">
    <property type="entry name" value="Thioesterase/thiol ester dehydrase-isomerase"/>
    <property type="match status" value="1"/>
</dbReference>